<gene>
    <name evidence="1" type="ORF">ACFFJK_12380</name>
</gene>
<dbReference type="Proteomes" id="UP001589773">
    <property type="component" value="Unassembled WGS sequence"/>
</dbReference>
<protein>
    <submittedName>
        <fullName evidence="1">Uncharacterized protein</fullName>
    </submittedName>
</protein>
<dbReference type="EMBL" id="JBHLWP010000011">
    <property type="protein sequence ID" value="MFC0252688.1"/>
    <property type="molecule type" value="Genomic_DNA"/>
</dbReference>
<evidence type="ECO:0000313" key="1">
    <source>
        <dbReference type="EMBL" id="MFC0252688.1"/>
    </source>
</evidence>
<sequence length="282" mass="33175">MRHLGLPTEFTLLTQEAYLAKNSILSSFDFLSKANFYQEKDGYFYSGFFNLTIGLERMMKLAVVSDYMLKNNYRAPTDKNLKVSFGHFINTMYQHMVKLSAEHTNGEVQLPDEESDDYKLIEFLSKFAAKSRYYNLNELGKSTDLPSPLQEWWEIASSVYEVYTPYHIREKRQRALLHAMDNRGIYNSFTREMDFDGQLMTVFDVYNRQLVIEKSAPLIIWRILELFRPIFNLLDAISHAAHGSSHEGRRGDLVIPHYSEFFYFFNADRKSDRSNKRWLSLP</sequence>
<accession>A0ABV6FGM8</accession>
<name>A0ABV6FGM8_9BURK</name>
<dbReference type="RefSeq" id="WP_379679489.1">
    <property type="nucleotide sequence ID" value="NZ_JBHLWP010000011.1"/>
</dbReference>
<comment type="caution">
    <text evidence="1">The sequence shown here is derived from an EMBL/GenBank/DDBJ whole genome shotgun (WGS) entry which is preliminary data.</text>
</comment>
<evidence type="ECO:0000313" key="2">
    <source>
        <dbReference type="Proteomes" id="UP001589773"/>
    </source>
</evidence>
<organism evidence="1 2">
    <name type="scientific">Massilia consociata</name>
    <dbReference type="NCBI Taxonomy" id="760117"/>
    <lineage>
        <taxon>Bacteria</taxon>
        <taxon>Pseudomonadati</taxon>
        <taxon>Pseudomonadota</taxon>
        <taxon>Betaproteobacteria</taxon>
        <taxon>Burkholderiales</taxon>
        <taxon>Oxalobacteraceae</taxon>
        <taxon>Telluria group</taxon>
        <taxon>Massilia</taxon>
    </lineage>
</organism>
<proteinExistence type="predicted"/>
<keyword evidence="2" id="KW-1185">Reference proteome</keyword>
<reference evidence="1 2" key="1">
    <citation type="submission" date="2024-09" db="EMBL/GenBank/DDBJ databases">
        <authorList>
            <person name="Sun Q."/>
            <person name="Mori K."/>
        </authorList>
    </citation>
    <scope>NUCLEOTIDE SEQUENCE [LARGE SCALE GENOMIC DNA]</scope>
    <source>
        <strain evidence="1 2">CCM 7792</strain>
    </source>
</reference>